<proteinExistence type="predicted"/>
<accession>A0ABW1I8I0</accession>
<sequence>MTDTTATEGRTPSQDVAHPLAEEFAGIAPPGLVRAEVRRAERDLRGEVPGGALPEFVHRLARERLRQRLHLAGAASD</sequence>
<gene>
    <name evidence="1" type="ORF">ACFQH9_12255</name>
</gene>
<protein>
    <submittedName>
        <fullName evidence="1">Uncharacterized protein</fullName>
    </submittedName>
</protein>
<dbReference type="Proteomes" id="UP001596119">
    <property type="component" value="Unassembled WGS sequence"/>
</dbReference>
<dbReference type="EMBL" id="JBHSQK010000026">
    <property type="protein sequence ID" value="MFC5949044.1"/>
    <property type="molecule type" value="Genomic_DNA"/>
</dbReference>
<reference evidence="2" key="1">
    <citation type="journal article" date="2019" name="Int. J. Syst. Evol. Microbiol.">
        <title>The Global Catalogue of Microorganisms (GCM) 10K type strain sequencing project: providing services to taxonomists for standard genome sequencing and annotation.</title>
        <authorList>
            <consortium name="The Broad Institute Genomics Platform"/>
            <consortium name="The Broad Institute Genome Sequencing Center for Infectious Disease"/>
            <person name="Wu L."/>
            <person name="Ma J."/>
        </authorList>
    </citation>
    <scope>NUCLEOTIDE SEQUENCE [LARGE SCALE GENOMIC DNA]</scope>
    <source>
        <strain evidence="2">CGMCC 4.7397</strain>
    </source>
</reference>
<comment type="caution">
    <text evidence="1">The sequence shown here is derived from an EMBL/GenBank/DDBJ whole genome shotgun (WGS) entry which is preliminary data.</text>
</comment>
<evidence type="ECO:0000313" key="1">
    <source>
        <dbReference type="EMBL" id="MFC5949044.1"/>
    </source>
</evidence>
<keyword evidence="2" id="KW-1185">Reference proteome</keyword>
<dbReference type="RefSeq" id="WP_379566125.1">
    <property type="nucleotide sequence ID" value="NZ_JBHSQK010000026.1"/>
</dbReference>
<evidence type="ECO:0000313" key="2">
    <source>
        <dbReference type="Proteomes" id="UP001596119"/>
    </source>
</evidence>
<organism evidence="1 2">
    <name type="scientific">Pseudonocardia lutea</name>
    <dbReference type="NCBI Taxonomy" id="2172015"/>
    <lineage>
        <taxon>Bacteria</taxon>
        <taxon>Bacillati</taxon>
        <taxon>Actinomycetota</taxon>
        <taxon>Actinomycetes</taxon>
        <taxon>Pseudonocardiales</taxon>
        <taxon>Pseudonocardiaceae</taxon>
        <taxon>Pseudonocardia</taxon>
    </lineage>
</organism>
<name>A0ABW1I8I0_9PSEU</name>